<evidence type="ECO:0000313" key="2">
    <source>
        <dbReference type="Proteomes" id="UP000215148"/>
    </source>
</evidence>
<accession>A0A223MV46</accession>
<dbReference type="AlphaFoldDB" id="A0A223MV46"/>
<dbReference type="Proteomes" id="UP000215148">
    <property type="component" value="Chromosome 1"/>
</dbReference>
<name>A0A223MV46_9VIBR</name>
<dbReference type="KEGG" id="vqi:CCZ37_01950"/>
<sequence>MQTFAHNWRHSSRIKTHVQQTRKRESLPLSFVIKLSRVLLAFQPLVVLYLQQTQGTHRHR</sequence>
<protein>
    <submittedName>
        <fullName evidence="1">Uncharacterized protein</fullName>
    </submittedName>
</protein>
<reference evidence="1 2" key="1">
    <citation type="submission" date="2017-08" db="EMBL/GenBank/DDBJ databases">
        <title>The Vibrio qinghaiensis sp.-Q67 is a luminous bacteria isolated firstly from Qinghai lake, Qinghai province, China, which has been proved to be very sensitive to detect environmental and food pollutants. Therefore, complete genome analysis of V. qinghaiensis sp.-Q67 highlights the potential application of this strain on detection of hazards in the contaminated environments.</title>
        <authorList>
            <person name="Gong L."/>
        </authorList>
    </citation>
    <scope>NUCLEOTIDE SEQUENCE [LARGE SCALE GENOMIC DNA]</scope>
    <source>
        <strain evidence="1 2">Q67</strain>
    </source>
</reference>
<proteinExistence type="predicted"/>
<dbReference type="EMBL" id="CP022741">
    <property type="protein sequence ID" value="ASU21431.1"/>
    <property type="molecule type" value="Genomic_DNA"/>
</dbReference>
<organism evidence="1 2">
    <name type="scientific">Vibrio qinghaiensis</name>
    <dbReference type="NCBI Taxonomy" id="2025808"/>
    <lineage>
        <taxon>Bacteria</taxon>
        <taxon>Pseudomonadati</taxon>
        <taxon>Pseudomonadota</taxon>
        <taxon>Gammaproteobacteria</taxon>
        <taxon>Vibrionales</taxon>
        <taxon>Vibrionaceae</taxon>
        <taxon>Vibrio</taxon>
    </lineage>
</organism>
<keyword evidence="2" id="KW-1185">Reference proteome</keyword>
<gene>
    <name evidence="1" type="ORF">CCZ37_01950</name>
</gene>
<evidence type="ECO:0000313" key="1">
    <source>
        <dbReference type="EMBL" id="ASU21431.1"/>
    </source>
</evidence>